<dbReference type="EMBL" id="JDVG02000645">
    <property type="protein sequence ID" value="KFB70790.1"/>
    <property type="molecule type" value="Genomic_DNA"/>
</dbReference>
<dbReference type="GO" id="GO:0016779">
    <property type="term" value="F:nucleotidyltransferase activity"/>
    <property type="evidence" value="ECO:0007669"/>
    <property type="project" value="UniProtKB-KW"/>
</dbReference>
<keyword evidence="1" id="KW-0547">Nucleotide-binding</keyword>
<dbReference type="AlphaFoldDB" id="A0A080LT75"/>
<keyword evidence="2" id="KW-0378">Hydrolase</keyword>
<evidence type="ECO:0000313" key="7">
    <source>
        <dbReference type="Proteomes" id="UP000020077"/>
    </source>
</evidence>
<dbReference type="CDD" id="cd01029">
    <property type="entry name" value="TOPRIM_primases"/>
    <property type="match status" value="1"/>
</dbReference>
<feature type="compositionally biased region" description="Polar residues" evidence="4">
    <location>
        <begin position="96"/>
        <end position="113"/>
    </location>
</feature>
<keyword evidence="3" id="KW-0067">ATP-binding</keyword>
<feature type="region of interest" description="Disordered" evidence="4">
    <location>
        <begin position="791"/>
        <end position="810"/>
    </location>
</feature>
<name>A0A080LT75_9PROT</name>
<keyword evidence="6" id="KW-0548">Nucleotidyltransferase</keyword>
<accession>A0A080LT75</accession>
<keyword evidence="6" id="KW-0808">Transferase</keyword>
<dbReference type="EC" id="2.7.7.-" evidence="6"/>
<evidence type="ECO:0000256" key="1">
    <source>
        <dbReference type="ARBA" id="ARBA00022741"/>
    </source>
</evidence>
<gene>
    <name evidence="6" type="primary">traC_3</name>
    <name evidence="6" type="ORF">AW09_004088</name>
</gene>
<dbReference type="Pfam" id="PF13362">
    <property type="entry name" value="Toprim_3"/>
    <property type="match status" value="1"/>
</dbReference>
<dbReference type="GO" id="GO:0005524">
    <property type="term" value="F:ATP binding"/>
    <property type="evidence" value="ECO:0007669"/>
    <property type="project" value="UniProtKB-KW"/>
</dbReference>
<feature type="compositionally biased region" description="Low complexity" evidence="4">
    <location>
        <begin position="796"/>
        <end position="810"/>
    </location>
</feature>
<protein>
    <submittedName>
        <fullName evidence="6">DNA primase TraC</fullName>
        <ecNumber evidence="6">2.7.7.-</ecNumber>
    </submittedName>
</protein>
<evidence type="ECO:0000256" key="2">
    <source>
        <dbReference type="ARBA" id="ARBA00022801"/>
    </source>
</evidence>
<dbReference type="InterPro" id="IPR014818">
    <property type="entry name" value="Phage/plasmid_primase_P4_C"/>
</dbReference>
<proteinExistence type="predicted"/>
<evidence type="ECO:0000256" key="4">
    <source>
        <dbReference type="SAM" id="MobiDB-lite"/>
    </source>
</evidence>
<dbReference type="Pfam" id="PF08706">
    <property type="entry name" value="D5_N"/>
    <property type="match status" value="1"/>
</dbReference>
<dbReference type="Pfam" id="PF19263">
    <property type="entry name" value="DUF5906"/>
    <property type="match status" value="1"/>
</dbReference>
<dbReference type="PANTHER" id="PTHR35372:SF2">
    <property type="entry name" value="SF3 HELICASE DOMAIN-CONTAINING PROTEIN"/>
    <property type="match status" value="1"/>
</dbReference>
<dbReference type="Gene3D" id="3.40.50.300">
    <property type="entry name" value="P-loop containing nucleotide triphosphate hydrolases"/>
    <property type="match status" value="1"/>
</dbReference>
<dbReference type="SMART" id="SM00885">
    <property type="entry name" value="D5_N"/>
    <property type="match status" value="1"/>
</dbReference>
<dbReference type="InterPro" id="IPR045455">
    <property type="entry name" value="NrS-1_pol-like_helicase"/>
</dbReference>
<dbReference type="InterPro" id="IPR051620">
    <property type="entry name" value="ORF904-like_C"/>
</dbReference>
<dbReference type="InterPro" id="IPR006171">
    <property type="entry name" value="TOPRIM_dom"/>
</dbReference>
<dbReference type="InterPro" id="IPR027417">
    <property type="entry name" value="P-loop_NTPase"/>
</dbReference>
<dbReference type="InterPro" id="IPR034154">
    <property type="entry name" value="TOPRIM_DnaG/twinkle"/>
</dbReference>
<sequence>MSRANTIFCLTLQEAFERAGMSYPNKDMAPGSLTRFSTDDGKADLAGFCKVFPDGVGAVFGCNRAGSKFTWQMRDTNAPKPTNEELQAARLKSHQARQQSDAARTKQHASAASTAARIFGEASEPDPERGYIKLKGITPYGARQDLDGSVVLAVRDPAGEIQSLQFIGMDGGKRFLPKAKMKGGRMIIGELENGKLIAIVEGWATACSIHEATGGAVVVGFSGSNLAVVAADLRRKFPDSPLLIAGDLDAHGKGLEYAQAAAATGAPAVVVLPKFLDGRAKGDWNDLHQAEGLDVVRRQLNVTTETPPWEVVPFLAPALAKTDARDGTATTRPLTELGNAHRLHDDHGENLKYVPEVEAWLRWDGKFWQWDLDGAAVRSMAAQLHRTIYAEGLGYPNDAEHFAKWARKSSEQKTIRAAVALLSDFEQVRLPMAHVDADEFLVGVDHARQVIDLRTGTARAATAANFVTKSLSCGFVGNASRAARWRQFLLEVFDGDQELIDWLQKFCGYLLTGSTQEHIFLFLYGHGANGKSVFIEVLKHVMGDYGRAIASETLSESKRNAGSASPDLADLVGARLVLCAETEDNAALAESVVKGLVSGDSMSARKLYAAPFQFRPVLKLIMAGNHKPIIRGNDHGIWRRVRLVPFNRTFTENERDPKLLAKLKAESSHILAWMVDGCVAWQRQGLADTPAKVREATDAYQVDQDLTGAWLSECTERCPHGETVNRDLYANYRAWSVDNGHRPASSAVLGRRLSERGYRPRVSNGKTLWGGLSLTDSRHHTPAGKVAIDGANQRQSLAGSGASGASGAFS</sequence>
<evidence type="ECO:0000256" key="3">
    <source>
        <dbReference type="ARBA" id="ARBA00022840"/>
    </source>
</evidence>
<evidence type="ECO:0000313" key="6">
    <source>
        <dbReference type="EMBL" id="KFB70790.1"/>
    </source>
</evidence>
<dbReference type="InterPro" id="IPR014015">
    <property type="entry name" value="Helicase_SF3_DNA-vir"/>
</dbReference>
<dbReference type="InterPro" id="IPR006500">
    <property type="entry name" value="Helicase_put_C_phage/plasmid"/>
</dbReference>
<dbReference type="SUPFAM" id="SSF52540">
    <property type="entry name" value="P-loop containing nucleoside triphosphate hydrolases"/>
    <property type="match status" value="1"/>
</dbReference>
<dbReference type="Proteomes" id="UP000020077">
    <property type="component" value="Unassembled WGS sequence"/>
</dbReference>
<comment type="caution">
    <text evidence="6">The sequence shown here is derived from an EMBL/GenBank/DDBJ whole genome shotgun (WGS) entry which is preliminary data.</text>
</comment>
<evidence type="ECO:0000259" key="5">
    <source>
        <dbReference type="PROSITE" id="PS51206"/>
    </source>
</evidence>
<dbReference type="GO" id="GO:0016787">
    <property type="term" value="F:hydrolase activity"/>
    <property type="evidence" value="ECO:0007669"/>
    <property type="project" value="UniProtKB-KW"/>
</dbReference>
<feature type="domain" description="SF3 helicase" evidence="5">
    <location>
        <begin position="498"/>
        <end position="659"/>
    </location>
</feature>
<dbReference type="PROSITE" id="PS51206">
    <property type="entry name" value="SF3_HELICASE_1"/>
    <property type="match status" value="1"/>
</dbReference>
<reference evidence="6 7" key="1">
    <citation type="submission" date="2014-02" db="EMBL/GenBank/DDBJ databases">
        <title>Expanding our view of genomic diversity in Candidatus Accumulibacter clades.</title>
        <authorList>
            <person name="Skennerton C.T."/>
            <person name="Barr J.J."/>
            <person name="Slater F.R."/>
            <person name="Bond P.L."/>
            <person name="Tyson G.W."/>
        </authorList>
    </citation>
    <scope>NUCLEOTIDE SEQUENCE [LARGE SCALE GENOMIC DNA]</scope>
    <source>
        <strain evidence="7">BA-91</strain>
    </source>
</reference>
<dbReference type="PANTHER" id="PTHR35372">
    <property type="entry name" value="ATP BINDING PROTEIN-RELATED"/>
    <property type="match status" value="1"/>
</dbReference>
<feature type="region of interest" description="Disordered" evidence="4">
    <location>
        <begin position="95"/>
        <end position="126"/>
    </location>
</feature>
<organism evidence="6 7">
    <name type="scientific">Candidatus Accumulibacter phosphatis</name>
    <dbReference type="NCBI Taxonomy" id="327160"/>
    <lineage>
        <taxon>Bacteria</taxon>
        <taxon>Pseudomonadati</taxon>
        <taxon>Pseudomonadota</taxon>
        <taxon>Betaproteobacteria</taxon>
        <taxon>Candidatus Accumulibacter</taxon>
    </lineage>
</organism>
<dbReference type="NCBIfam" id="TIGR01613">
    <property type="entry name" value="primase_Cterm"/>
    <property type="match status" value="1"/>
</dbReference>